<keyword evidence="7" id="KW-1185">Reference proteome</keyword>
<dbReference type="InterPro" id="IPR004839">
    <property type="entry name" value="Aminotransferase_I/II_large"/>
</dbReference>
<reference evidence="6 7" key="1">
    <citation type="submission" date="2023-06" db="EMBL/GenBank/DDBJ databases">
        <title>Paenibacillus polygonum sp. nov., an endophytic bacterium, isolated from Polygonum lapathifolium L. in Nanji Wetland National Nature Reserve, South of Poyang Lake, Jiangxi Province, China.</title>
        <authorList>
            <person name="Yu Z."/>
        </authorList>
    </citation>
    <scope>NUCLEOTIDE SEQUENCE [LARGE SCALE GENOMIC DNA]</scope>
    <source>
        <strain evidence="6 7">C31</strain>
    </source>
</reference>
<dbReference type="SUPFAM" id="SSF53383">
    <property type="entry name" value="PLP-dependent transferases"/>
    <property type="match status" value="1"/>
</dbReference>
<evidence type="ECO:0000256" key="3">
    <source>
        <dbReference type="ARBA" id="ARBA00022679"/>
    </source>
</evidence>
<name>A0ABY8X357_9BACL</name>
<keyword evidence="3 6" id="KW-0808">Transferase</keyword>
<evidence type="ECO:0000256" key="4">
    <source>
        <dbReference type="ARBA" id="ARBA00022898"/>
    </source>
</evidence>
<dbReference type="GO" id="GO:0004400">
    <property type="term" value="F:histidinol-phosphate transaminase activity"/>
    <property type="evidence" value="ECO:0007669"/>
    <property type="project" value="UniProtKB-EC"/>
</dbReference>
<evidence type="ECO:0000313" key="6">
    <source>
        <dbReference type="EMBL" id="WIV18897.1"/>
    </source>
</evidence>
<evidence type="ECO:0000313" key="7">
    <source>
        <dbReference type="Proteomes" id="UP001236415"/>
    </source>
</evidence>
<protein>
    <submittedName>
        <fullName evidence="6">Histidinol-phosphate transaminase</fullName>
        <ecNumber evidence="6">2.6.1.9</ecNumber>
    </submittedName>
</protein>
<dbReference type="InterPro" id="IPR015421">
    <property type="entry name" value="PyrdxlP-dep_Trfase_major"/>
</dbReference>
<gene>
    <name evidence="6" type="ORF">QPK24_21650</name>
</gene>
<accession>A0ABY8X357</accession>
<dbReference type="CDD" id="cd00609">
    <property type="entry name" value="AAT_like"/>
    <property type="match status" value="1"/>
</dbReference>
<dbReference type="InterPro" id="IPR015422">
    <property type="entry name" value="PyrdxlP-dep_Trfase_small"/>
</dbReference>
<keyword evidence="4" id="KW-0663">Pyridoxal phosphate</keyword>
<evidence type="ECO:0000259" key="5">
    <source>
        <dbReference type="Pfam" id="PF00155"/>
    </source>
</evidence>
<keyword evidence="2 6" id="KW-0032">Aminotransferase</keyword>
<evidence type="ECO:0000256" key="1">
    <source>
        <dbReference type="ARBA" id="ARBA00001933"/>
    </source>
</evidence>
<dbReference type="Gene3D" id="3.90.1150.10">
    <property type="entry name" value="Aspartate Aminotransferase, domain 1"/>
    <property type="match status" value="1"/>
</dbReference>
<dbReference type="PANTHER" id="PTHR42885:SF2">
    <property type="entry name" value="HISTIDINOL-PHOSPHATE AMINOTRANSFERASE"/>
    <property type="match status" value="1"/>
</dbReference>
<dbReference type="InterPro" id="IPR015424">
    <property type="entry name" value="PyrdxlP-dep_Trfase"/>
</dbReference>
<dbReference type="Proteomes" id="UP001236415">
    <property type="component" value="Chromosome"/>
</dbReference>
<organism evidence="6 7">
    <name type="scientific">Paenibacillus polygoni</name>
    <dbReference type="NCBI Taxonomy" id="3050112"/>
    <lineage>
        <taxon>Bacteria</taxon>
        <taxon>Bacillati</taxon>
        <taxon>Bacillota</taxon>
        <taxon>Bacilli</taxon>
        <taxon>Bacillales</taxon>
        <taxon>Paenibacillaceae</taxon>
        <taxon>Paenibacillus</taxon>
    </lineage>
</organism>
<dbReference type="EC" id="2.6.1.9" evidence="6"/>
<feature type="domain" description="Aminotransferase class I/classII large" evidence="5">
    <location>
        <begin position="23"/>
        <end position="335"/>
    </location>
</feature>
<comment type="cofactor">
    <cofactor evidence="1">
        <name>pyridoxal 5'-phosphate</name>
        <dbReference type="ChEBI" id="CHEBI:597326"/>
    </cofactor>
</comment>
<dbReference type="EMBL" id="CP127162">
    <property type="protein sequence ID" value="WIV18897.1"/>
    <property type="molecule type" value="Genomic_DNA"/>
</dbReference>
<sequence>MYYVNPNIKSLYRTSYNESRKQFLRLDMNENPVGLPTEFFEKFIDNIRPEYVAMYPEMSPLIDKLARYLECQPSNICLTNGSDDAIRLLFQVFGEPGKKVVSVSPSFEMYSVYSNMYGLVHEPVTYDDDFQVNLDQVMNSIDHDTSIVVLLNPNSPIGTAWSETEVRAIIEKAQKNNAIVAIDEAYYYFSSSTFVHYVDKYDNVMLFRTFSKMLSIAGARIGYIYSNSHLIKEAKKASSTYAVNYFAVEIAETILDNPQIIEELMDKEREGREYLLAQLENHGYEYHFNNGNYLLIKTNKHPQYLFDELKRRKILIKVYNNPILSDWIRVTTANKEIMQIFWGSFKEVDHN</sequence>
<dbReference type="RefSeq" id="WP_285744614.1">
    <property type="nucleotide sequence ID" value="NZ_CP127162.1"/>
</dbReference>
<evidence type="ECO:0000256" key="2">
    <source>
        <dbReference type="ARBA" id="ARBA00022576"/>
    </source>
</evidence>
<dbReference type="Pfam" id="PF00155">
    <property type="entry name" value="Aminotran_1_2"/>
    <property type="match status" value="1"/>
</dbReference>
<dbReference type="PANTHER" id="PTHR42885">
    <property type="entry name" value="HISTIDINOL-PHOSPHATE AMINOTRANSFERASE-RELATED"/>
    <property type="match status" value="1"/>
</dbReference>
<proteinExistence type="predicted"/>
<dbReference type="Gene3D" id="3.40.640.10">
    <property type="entry name" value="Type I PLP-dependent aspartate aminotransferase-like (Major domain)"/>
    <property type="match status" value="1"/>
</dbReference>